<comment type="activity regulation">
    <text evidence="11">Inhibited by UTP.</text>
</comment>
<dbReference type="GO" id="GO:0005829">
    <property type="term" value="C:cytosol"/>
    <property type="evidence" value="ECO:0007669"/>
    <property type="project" value="TreeGrafter"/>
</dbReference>
<sequence length="238" mass="25556">MSAPRYKRILLKLSGEALMGADAYGINRQTISEIVEEIRSVTDLGVQVGIVIGGGNIFRGVAPAATGMDRAQADYMGMLATVMNSLALQDAMRAAGLVSRVQSALNIEQVVEPYIRGKAIRYLEQGRTVIFAAGTGNPFFTTDTAAALRGAEIGAEIVLKATKVDGIYTADPKKDPSATRFDKISFDEAISRNLAVMDATAFALCRDQQLPINVFSIFKRGALKRVVLGENEGTLVYC</sequence>
<evidence type="ECO:0000256" key="5">
    <source>
        <dbReference type="ARBA" id="ARBA00022679"/>
    </source>
</evidence>
<evidence type="ECO:0000256" key="7">
    <source>
        <dbReference type="ARBA" id="ARBA00022777"/>
    </source>
</evidence>
<dbReference type="SUPFAM" id="SSF53633">
    <property type="entry name" value="Carbamate kinase-like"/>
    <property type="match status" value="1"/>
</dbReference>
<dbReference type="InterPro" id="IPR011817">
    <property type="entry name" value="Uridylate_kinase"/>
</dbReference>
<evidence type="ECO:0000256" key="2">
    <source>
        <dbReference type="ARBA" id="ARBA00004791"/>
    </source>
</evidence>
<evidence type="ECO:0000256" key="11">
    <source>
        <dbReference type="HAMAP-Rule" id="MF_01220"/>
    </source>
</evidence>
<feature type="binding site" evidence="11">
    <location>
        <begin position="12"/>
        <end position="15"/>
    </location>
    <ligand>
        <name>ATP</name>
        <dbReference type="ChEBI" id="CHEBI:30616"/>
    </ligand>
</feature>
<dbReference type="UniPathway" id="UPA00159">
    <property type="reaction ID" value="UER00275"/>
</dbReference>
<evidence type="ECO:0000256" key="1">
    <source>
        <dbReference type="ARBA" id="ARBA00004496"/>
    </source>
</evidence>
<feature type="binding site" evidence="11">
    <location>
        <position position="55"/>
    </location>
    <ligand>
        <name>ATP</name>
        <dbReference type="ChEBI" id="CHEBI:30616"/>
    </ligand>
</feature>
<dbReference type="PIRSF" id="PIRSF005650">
    <property type="entry name" value="Uridylate_kin"/>
    <property type="match status" value="1"/>
</dbReference>
<feature type="binding site" evidence="11">
    <location>
        <begin position="135"/>
        <end position="142"/>
    </location>
    <ligand>
        <name>UMP</name>
        <dbReference type="ChEBI" id="CHEBI:57865"/>
    </ligand>
</feature>
<keyword evidence="14" id="KW-1185">Reference proteome</keyword>
<dbReference type="Gene3D" id="3.40.1160.10">
    <property type="entry name" value="Acetylglutamate kinase-like"/>
    <property type="match status" value="1"/>
</dbReference>
<evidence type="ECO:0000256" key="3">
    <source>
        <dbReference type="ARBA" id="ARBA00007614"/>
    </source>
</evidence>
<keyword evidence="7 11" id="KW-0418">Kinase</keyword>
<feature type="binding site" evidence="11">
    <location>
        <position position="162"/>
    </location>
    <ligand>
        <name>ATP</name>
        <dbReference type="ChEBI" id="CHEBI:30616"/>
    </ligand>
</feature>
<evidence type="ECO:0000259" key="12">
    <source>
        <dbReference type="Pfam" id="PF00696"/>
    </source>
</evidence>
<dbReference type="GO" id="GO:0044210">
    <property type="term" value="P:'de novo' CTP biosynthetic process"/>
    <property type="evidence" value="ECO:0007669"/>
    <property type="project" value="UniProtKB-UniRule"/>
</dbReference>
<dbReference type="EC" id="2.7.4.22" evidence="11"/>
<feature type="binding site" evidence="11">
    <location>
        <position position="171"/>
    </location>
    <ligand>
        <name>ATP</name>
        <dbReference type="ChEBI" id="CHEBI:30616"/>
    </ligand>
</feature>
<comment type="similarity">
    <text evidence="3 11">Belongs to the UMP kinase family.</text>
</comment>
<comment type="function">
    <text evidence="11">Catalyzes the reversible phosphorylation of UMP to UDP.</text>
</comment>
<dbReference type="KEGG" id="otr:OTERR_15440"/>
<dbReference type="Proteomes" id="UP000323671">
    <property type="component" value="Chromosome"/>
</dbReference>
<keyword evidence="4 11" id="KW-0963">Cytoplasm</keyword>
<comment type="pathway">
    <text evidence="2 11">Pyrimidine metabolism; CTP biosynthesis via de novo pathway; UDP from UMP (UMPK route): step 1/1.</text>
</comment>
<dbReference type="InterPro" id="IPR036393">
    <property type="entry name" value="AceGlu_kinase-like_sf"/>
</dbReference>
<dbReference type="PANTHER" id="PTHR42833">
    <property type="entry name" value="URIDYLATE KINASE"/>
    <property type="match status" value="1"/>
</dbReference>
<dbReference type="RefSeq" id="WP_149425385.1">
    <property type="nucleotide sequence ID" value="NZ_CP022579.1"/>
</dbReference>
<evidence type="ECO:0000256" key="10">
    <source>
        <dbReference type="ARBA" id="ARBA00047767"/>
    </source>
</evidence>
<comment type="catalytic activity">
    <reaction evidence="10 11">
        <text>UMP + ATP = UDP + ADP</text>
        <dbReference type="Rhea" id="RHEA:24400"/>
        <dbReference type="ChEBI" id="CHEBI:30616"/>
        <dbReference type="ChEBI" id="CHEBI:57865"/>
        <dbReference type="ChEBI" id="CHEBI:58223"/>
        <dbReference type="ChEBI" id="CHEBI:456216"/>
        <dbReference type="EC" id="2.7.4.22"/>
    </reaction>
</comment>
<dbReference type="GO" id="GO:0005524">
    <property type="term" value="F:ATP binding"/>
    <property type="evidence" value="ECO:0007669"/>
    <property type="project" value="UniProtKB-KW"/>
</dbReference>
<name>A0A5C1E7W5_9RHOO</name>
<dbReference type="HAMAP" id="MF_01220_B">
    <property type="entry name" value="PyrH_B"/>
    <property type="match status" value="1"/>
</dbReference>
<feature type="binding site" evidence="11">
    <location>
        <position position="74"/>
    </location>
    <ligand>
        <name>UMP</name>
        <dbReference type="ChEBI" id="CHEBI:57865"/>
    </ligand>
</feature>
<dbReference type="AlphaFoldDB" id="A0A5C1E7W5"/>
<feature type="domain" description="Aspartate/glutamate/uridylate kinase" evidence="12">
    <location>
        <begin position="7"/>
        <end position="215"/>
    </location>
</feature>
<feature type="binding site" evidence="11">
    <location>
        <position position="168"/>
    </location>
    <ligand>
        <name>ATP</name>
        <dbReference type="ChEBI" id="CHEBI:30616"/>
    </ligand>
</feature>
<protein>
    <recommendedName>
        <fullName evidence="11">Uridylate kinase</fullName>
        <shortName evidence="11">UK</shortName>
        <ecNumber evidence="11">2.7.4.22</ecNumber>
    </recommendedName>
    <alternativeName>
        <fullName evidence="11">Uridine monophosphate kinase</fullName>
        <shortName evidence="11">UMP kinase</shortName>
        <shortName evidence="11">UMPK</shortName>
    </alternativeName>
</protein>
<comment type="subunit">
    <text evidence="11">Homohexamer.</text>
</comment>
<feature type="binding site" evidence="11">
    <location>
        <position position="54"/>
    </location>
    <ligand>
        <name>UMP</name>
        <dbReference type="ChEBI" id="CHEBI:57865"/>
    </ligand>
</feature>
<dbReference type="GO" id="GO:0033862">
    <property type="term" value="F:UMP kinase activity"/>
    <property type="evidence" value="ECO:0007669"/>
    <property type="project" value="UniProtKB-EC"/>
</dbReference>
<reference evidence="13 14" key="1">
    <citation type="submission" date="2017-07" db="EMBL/GenBank/DDBJ databases">
        <title>Complete genome sequence of Oryzomicrobium terrae TPP412.</title>
        <authorList>
            <person name="Chiu L.-W."/>
            <person name="Lo K.-J."/>
            <person name="Tsai Y.-M."/>
            <person name="Lin S.-S."/>
            <person name="Kuo C.-H."/>
            <person name="Liu C.-T."/>
        </authorList>
    </citation>
    <scope>NUCLEOTIDE SEQUENCE [LARGE SCALE GENOMIC DNA]</scope>
    <source>
        <strain evidence="13 14">TPP412</strain>
    </source>
</reference>
<evidence type="ECO:0000313" key="14">
    <source>
        <dbReference type="Proteomes" id="UP000323671"/>
    </source>
</evidence>
<evidence type="ECO:0000256" key="4">
    <source>
        <dbReference type="ARBA" id="ARBA00022490"/>
    </source>
</evidence>
<evidence type="ECO:0000256" key="6">
    <source>
        <dbReference type="ARBA" id="ARBA00022741"/>
    </source>
</evidence>
<dbReference type="EMBL" id="CP022579">
    <property type="protein sequence ID" value="QEL65020.1"/>
    <property type="molecule type" value="Genomic_DNA"/>
</dbReference>
<gene>
    <name evidence="11 13" type="primary">pyrH</name>
    <name evidence="13" type="ORF">OTERR_15440</name>
</gene>
<keyword evidence="8 11" id="KW-0067">ATP-binding</keyword>
<dbReference type="PANTHER" id="PTHR42833:SF4">
    <property type="entry name" value="URIDYLATE KINASE PUMPKIN, CHLOROPLASTIC"/>
    <property type="match status" value="1"/>
</dbReference>
<evidence type="ECO:0000256" key="9">
    <source>
        <dbReference type="ARBA" id="ARBA00022975"/>
    </source>
</evidence>
<comment type="subcellular location">
    <subcellularLocation>
        <location evidence="1 11">Cytoplasm</location>
    </subcellularLocation>
</comment>
<dbReference type="FunFam" id="3.40.1160.10:FF:000001">
    <property type="entry name" value="Uridylate kinase"/>
    <property type="match status" value="1"/>
</dbReference>
<dbReference type="NCBIfam" id="TIGR02075">
    <property type="entry name" value="pyrH_bact"/>
    <property type="match status" value="1"/>
</dbReference>
<comment type="caution">
    <text evidence="11">Lacks conserved residue(s) required for the propagation of feature annotation.</text>
</comment>
<evidence type="ECO:0000256" key="8">
    <source>
        <dbReference type="ARBA" id="ARBA00022840"/>
    </source>
</evidence>
<keyword evidence="6 11" id="KW-0547">Nucleotide-binding</keyword>
<feature type="binding site" evidence="11">
    <location>
        <position position="59"/>
    </location>
    <ligand>
        <name>ATP</name>
        <dbReference type="ChEBI" id="CHEBI:30616"/>
    </ligand>
</feature>
<dbReference type="InterPro" id="IPR015963">
    <property type="entry name" value="Uridylate_kinase_bac"/>
</dbReference>
<dbReference type="CDD" id="cd04254">
    <property type="entry name" value="AAK_UMPK-PyrH-Ec"/>
    <property type="match status" value="1"/>
</dbReference>
<keyword evidence="9 11" id="KW-0665">Pyrimidine biosynthesis</keyword>
<organism evidence="13 14">
    <name type="scientific">Oryzomicrobium terrae</name>
    <dbReference type="NCBI Taxonomy" id="1735038"/>
    <lineage>
        <taxon>Bacteria</taxon>
        <taxon>Pseudomonadati</taxon>
        <taxon>Pseudomonadota</taxon>
        <taxon>Betaproteobacteria</taxon>
        <taxon>Rhodocyclales</taxon>
        <taxon>Rhodocyclaceae</taxon>
        <taxon>Oryzomicrobium</taxon>
    </lineage>
</organism>
<dbReference type="InterPro" id="IPR001048">
    <property type="entry name" value="Asp/Glu/Uridylate_kinase"/>
</dbReference>
<dbReference type="Pfam" id="PF00696">
    <property type="entry name" value="AA_kinase"/>
    <property type="match status" value="1"/>
</dbReference>
<accession>A0A5C1E7W5</accession>
<dbReference type="GO" id="GO:0006225">
    <property type="term" value="P:UDP biosynthetic process"/>
    <property type="evidence" value="ECO:0007669"/>
    <property type="project" value="TreeGrafter"/>
</dbReference>
<evidence type="ECO:0000313" key="13">
    <source>
        <dbReference type="EMBL" id="QEL65020.1"/>
    </source>
</evidence>
<keyword evidence="5 11" id="KW-0808">Transferase</keyword>
<proteinExistence type="inferred from homology"/>